<dbReference type="InterPro" id="IPR000917">
    <property type="entry name" value="Sulfatase_N"/>
</dbReference>
<dbReference type="PANTHER" id="PTHR42693">
    <property type="entry name" value="ARYLSULFATASE FAMILY MEMBER"/>
    <property type="match status" value="1"/>
</dbReference>
<keyword evidence="7" id="KW-1185">Reference proteome</keyword>
<keyword evidence="4" id="KW-0106">Calcium</keyword>
<keyword evidence="3" id="KW-0378">Hydrolase</keyword>
<evidence type="ECO:0000259" key="5">
    <source>
        <dbReference type="Pfam" id="PF00884"/>
    </source>
</evidence>
<evidence type="ECO:0000313" key="6">
    <source>
        <dbReference type="EMBL" id="MUH36471.1"/>
    </source>
</evidence>
<protein>
    <submittedName>
        <fullName evidence="6">Arylsulfatase</fullName>
    </submittedName>
</protein>
<dbReference type="InterPro" id="IPR017850">
    <property type="entry name" value="Alkaline_phosphatase_core_sf"/>
</dbReference>
<feature type="domain" description="Sulfatase N-terminal" evidence="5">
    <location>
        <begin position="39"/>
        <end position="363"/>
    </location>
</feature>
<dbReference type="AlphaFoldDB" id="A0A7X3D2G8"/>
<evidence type="ECO:0000256" key="3">
    <source>
        <dbReference type="ARBA" id="ARBA00022801"/>
    </source>
</evidence>
<dbReference type="Gene3D" id="3.30.1120.10">
    <property type="match status" value="1"/>
</dbReference>
<dbReference type="GO" id="GO:0004065">
    <property type="term" value="F:arylsulfatase activity"/>
    <property type="evidence" value="ECO:0007669"/>
    <property type="project" value="TreeGrafter"/>
</dbReference>
<evidence type="ECO:0000313" key="7">
    <source>
        <dbReference type="Proteomes" id="UP000540519"/>
    </source>
</evidence>
<dbReference type="Gene3D" id="3.40.720.10">
    <property type="entry name" value="Alkaline Phosphatase, subunit A"/>
    <property type="match status" value="1"/>
</dbReference>
<gene>
    <name evidence="6" type="ORF">D9O36_11520</name>
</gene>
<dbReference type="PROSITE" id="PS00149">
    <property type="entry name" value="SULFATASE_2"/>
    <property type="match status" value="1"/>
</dbReference>
<sequence>MEKRRVGAIKILVTLIGFGVFFSCKTTKEEVFAQKLEQPNIIVLLSDDLGYGDLSSFGHPFIETPNLDALAESGIKLTSFYSAAPVCSPSRIGLLTGRSPNRAGLYDFIVGGNTQREDLKDLVHLRAEEETIPGLLKEVGYSTCLVGKWHGSSLFNSEKQPQPDHFGFEHWFATHNNASPTHENPKNFVRNGSKVGQLEGFSSQLIVDEAIDWLDKKEGENPFFLEVAFHEPHEPIASPENLVNKYLEFTDIKEEAEFFANVENVDIAVGRLLAYLKEKGLDSNTLVVFTSDNGPETLNRYSKAKRSFGSPGDLKGMKLWTTEAGFRVPCIINWLGKDTFNGTTDAVISALDFLPTFSELAGAGLPKKKLDGQSFASFLKTGNIQREKPLVWSFYNALNERVVAMRSDDWKIMAQLKTKEGYLPKILNVHSGNEALVKNAELSDFVLYNLKKDVQESQDVSKKHPEVFEQMKIQLSQEYQELLNDSHIWARN</sequence>
<dbReference type="PROSITE" id="PS51257">
    <property type="entry name" value="PROKAR_LIPOPROTEIN"/>
    <property type="match status" value="1"/>
</dbReference>
<dbReference type="OrthoDB" id="9765065at2"/>
<evidence type="ECO:0000256" key="1">
    <source>
        <dbReference type="ARBA" id="ARBA00008779"/>
    </source>
</evidence>
<keyword evidence="2" id="KW-0479">Metal-binding</keyword>
<comment type="caution">
    <text evidence="6">The sequence shown here is derived from an EMBL/GenBank/DDBJ whole genome shotgun (WGS) entry which is preliminary data.</text>
</comment>
<dbReference type="SUPFAM" id="SSF53649">
    <property type="entry name" value="Alkaline phosphatase-like"/>
    <property type="match status" value="1"/>
</dbReference>
<dbReference type="RefSeq" id="WP_155600021.1">
    <property type="nucleotide sequence ID" value="NZ_RCNR01000019.1"/>
</dbReference>
<dbReference type="Proteomes" id="UP000540519">
    <property type="component" value="Unassembled WGS sequence"/>
</dbReference>
<dbReference type="PROSITE" id="PS00523">
    <property type="entry name" value="SULFATASE_1"/>
    <property type="match status" value="1"/>
</dbReference>
<accession>A0A7X3D2G8</accession>
<name>A0A7X3D2G8_9FLAO</name>
<dbReference type="InterPro" id="IPR050738">
    <property type="entry name" value="Sulfatase"/>
</dbReference>
<evidence type="ECO:0000256" key="2">
    <source>
        <dbReference type="ARBA" id="ARBA00022723"/>
    </source>
</evidence>
<dbReference type="PANTHER" id="PTHR42693:SF53">
    <property type="entry name" value="ENDO-4-O-SULFATASE"/>
    <property type="match status" value="1"/>
</dbReference>
<dbReference type="InterPro" id="IPR024607">
    <property type="entry name" value="Sulfatase_CS"/>
</dbReference>
<evidence type="ECO:0000256" key="4">
    <source>
        <dbReference type="ARBA" id="ARBA00022837"/>
    </source>
</evidence>
<comment type="similarity">
    <text evidence="1">Belongs to the sulfatase family.</text>
</comment>
<dbReference type="EMBL" id="RCNR01000019">
    <property type="protein sequence ID" value="MUH36471.1"/>
    <property type="molecule type" value="Genomic_DNA"/>
</dbReference>
<reference evidence="6 7" key="1">
    <citation type="journal article" date="2019" name="Mar. Drugs">
        <title>Comparative Genomics and CAZyme Genome Repertoires of Marine Zobellia amurskyensis KMM 3526(T) and Zobellia laminariae KMM 3676(T).</title>
        <authorList>
            <person name="Chernysheva N."/>
            <person name="Bystritskaya E."/>
            <person name="Stenkova A."/>
            <person name="Golovkin I."/>
            <person name="Nedashkovskaya O."/>
            <person name="Isaeva M."/>
        </authorList>
    </citation>
    <scope>NUCLEOTIDE SEQUENCE [LARGE SCALE GENOMIC DNA]</scope>
    <source>
        <strain evidence="6 7">KMM 3526</strain>
    </source>
</reference>
<dbReference type="Pfam" id="PF00884">
    <property type="entry name" value="Sulfatase"/>
    <property type="match status" value="1"/>
</dbReference>
<dbReference type="GO" id="GO:0046872">
    <property type="term" value="F:metal ion binding"/>
    <property type="evidence" value="ECO:0007669"/>
    <property type="project" value="UniProtKB-KW"/>
</dbReference>
<organism evidence="6 7">
    <name type="scientific">Zobellia amurskyensis</name>
    <dbReference type="NCBI Taxonomy" id="248905"/>
    <lineage>
        <taxon>Bacteria</taxon>
        <taxon>Pseudomonadati</taxon>
        <taxon>Bacteroidota</taxon>
        <taxon>Flavobacteriia</taxon>
        <taxon>Flavobacteriales</taxon>
        <taxon>Flavobacteriaceae</taxon>
        <taxon>Zobellia</taxon>
    </lineage>
</organism>
<proteinExistence type="inferred from homology"/>